<name>A0A9P0GF98_9CUCU</name>
<sequence length="336" mass="37746">MLDDQVYSIQQCGTFTKGVWIRQTGPITMQRQHIEDYSSNWEQIIQPFGNGLRQVQKGRGLYLEQLVAGNGNLPPLKLKNLGMQMNAFYSLFKIFRQKKQDDWITIATNLNISVLDVKQKISSLLGSFRREKAKGTQTTGTGKGVNKIFLYFPCENIDENIAEDHVSENIDVTLTGNNETGGHASSIIEKPVSINNETDECHTFQSPKPKRNKISTKNSNSRAEEAYRILKETVACPQEPADPFSVCGAHFGNKLKTYSPRTRVEVKHAINQISYAADRGKYETSPMNAYARMDWTHRTPSPGSISQLNSSYQCPTPSSSHFSLDMPDLNAVFLDL</sequence>
<keyword evidence="3" id="KW-1185">Reference proteome</keyword>
<protein>
    <submittedName>
        <fullName evidence="2">Uncharacterized protein</fullName>
    </submittedName>
</protein>
<dbReference type="OrthoDB" id="7408914at2759"/>
<dbReference type="EMBL" id="OV651835">
    <property type="protein sequence ID" value="CAH1107675.1"/>
    <property type="molecule type" value="Genomic_DNA"/>
</dbReference>
<evidence type="ECO:0000313" key="3">
    <source>
        <dbReference type="Proteomes" id="UP001153636"/>
    </source>
</evidence>
<evidence type="ECO:0000313" key="2">
    <source>
        <dbReference type="EMBL" id="CAH1107675.1"/>
    </source>
</evidence>
<evidence type="ECO:0000256" key="1">
    <source>
        <dbReference type="SAM" id="MobiDB-lite"/>
    </source>
</evidence>
<gene>
    <name evidence="2" type="ORF">PSYICH_LOCUS8348</name>
</gene>
<organism evidence="2 3">
    <name type="scientific">Psylliodes chrysocephalus</name>
    <dbReference type="NCBI Taxonomy" id="3402493"/>
    <lineage>
        <taxon>Eukaryota</taxon>
        <taxon>Metazoa</taxon>
        <taxon>Ecdysozoa</taxon>
        <taxon>Arthropoda</taxon>
        <taxon>Hexapoda</taxon>
        <taxon>Insecta</taxon>
        <taxon>Pterygota</taxon>
        <taxon>Neoptera</taxon>
        <taxon>Endopterygota</taxon>
        <taxon>Coleoptera</taxon>
        <taxon>Polyphaga</taxon>
        <taxon>Cucujiformia</taxon>
        <taxon>Chrysomeloidea</taxon>
        <taxon>Chrysomelidae</taxon>
        <taxon>Galerucinae</taxon>
        <taxon>Alticini</taxon>
        <taxon>Psylliodes</taxon>
    </lineage>
</organism>
<reference evidence="2" key="1">
    <citation type="submission" date="2022-01" db="EMBL/GenBank/DDBJ databases">
        <authorList>
            <person name="King R."/>
        </authorList>
    </citation>
    <scope>NUCLEOTIDE SEQUENCE</scope>
</reference>
<feature type="region of interest" description="Disordered" evidence="1">
    <location>
        <begin position="201"/>
        <end position="220"/>
    </location>
</feature>
<dbReference type="Proteomes" id="UP001153636">
    <property type="component" value="Chromosome 23"/>
</dbReference>
<dbReference type="AlphaFoldDB" id="A0A9P0GF98"/>
<accession>A0A9P0GF98</accession>
<proteinExistence type="predicted"/>